<evidence type="ECO:0000313" key="1">
    <source>
        <dbReference type="EMBL" id="KAG2235583.1"/>
    </source>
</evidence>
<dbReference type="OrthoDB" id="2231428at2759"/>
<keyword evidence="2" id="KW-1185">Reference proteome</keyword>
<organism evidence="1 2">
    <name type="scientific">Thamnidium elegans</name>
    <dbReference type="NCBI Taxonomy" id="101142"/>
    <lineage>
        <taxon>Eukaryota</taxon>
        <taxon>Fungi</taxon>
        <taxon>Fungi incertae sedis</taxon>
        <taxon>Mucoromycota</taxon>
        <taxon>Mucoromycotina</taxon>
        <taxon>Mucoromycetes</taxon>
        <taxon>Mucorales</taxon>
        <taxon>Mucorineae</taxon>
        <taxon>Mucoraceae</taxon>
        <taxon>Thamnidium</taxon>
    </lineage>
</organism>
<dbReference type="Proteomes" id="UP000613177">
    <property type="component" value="Unassembled WGS sequence"/>
</dbReference>
<dbReference type="AlphaFoldDB" id="A0A8H7W0M2"/>
<evidence type="ECO:0008006" key="3">
    <source>
        <dbReference type="Google" id="ProtNLM"/>
    </source>
</evidence>
<proteinExistence type="predicted"/>
<dbReference type="Gene3D" id="3.80.10.10">
    <property type="entry name" value="Ribonuclease Inhibitor"/>
    <property type="match status" value="1"/>
</dbReference>
<dbReference type="InterPro" id="IPR032675">
    <property type="entry name" value="LRR_dom_sf"/>
</dbReference>
<gene>
    <name evidence="1" type="ORF">INT48_002357</name>
</gene>
<dbReference type="PANTHER" id="PTHR38926:SF5">
    <property type="entry name" value="F-BOX AND LEUCINE-RICH REPEAT PROTEIN 6"/>
    <property type="match status" value="1"/>
</dbReference>
<dbReference type="PANTHER" id="PTHR38926">
    <property type="entry name" value="F-BOX DOMAIN CONTAINING PROTEIN, EXPRESSED"/>
    <property type="match status" value="1"/>
</dbReference>
<evidence type="ECO:0000313" key="2">
    <source>
        <dbReference type="Proteomes" id="UP000613177"/>
    </source>
</evidence>
<name>A0A8H7W0M2_9FUNG</name>
<comment type="caution">
    <text evidence="1">The sequence shown here is derived from an EMBL/GenBank/DDBJ whole genome shotgun (WGS) entry which is preliminary data.</text>
</comment>
<dbReference type="SUPFAM" id="SSF52047">
    <property type="entry name" value="RNI-like"/>
    <property type="match status" value="1"/>
</dbReference>
<accession>A0A8H7W0M2</accession>
<dbReference type="EMBL" id="JAEPRE010000030">
    <property type="protein sequence ID" value="KAG2235583.1"/>
    <property type="molecule type" value="Genomic_DNA"/>
</dbReference>
<protein>
    <recommendedName>
        <fullName evidence="3">F-box domain-containing protein</fullName>
    </recommendedName>
</protein>
<reference evidence="1" key="1">
    <citation type="submission" date="2021-01" db="EMBL/GenBank/DDBJ databases">
        <title>Metabolic potential, ecology and presence of endohyphal bacteria is reflected in genomic diversity of Mucoromycotina.</title>
        <authorList>
            <person name="Muszewska A."/>
            <person name="Okrasinska A."/>
            <person name="Steczkiewicz K."/>
            <person name="Drgas O."/>
            <person name="Orlowska M."/>
            <person name="Perlinska-Lenart U."/>
            <person name="Aleksandrzak-Piekarczyk T."/>
            <person name="Szatraj K."/>
            <person name="Zielenkiewicz U."/>
            <person name="Pilsyk S."/>
            <person name="Malc E."/>
            <person name="Mieczkowski P."/>
            <person name="Kruszewska J.S."/>
            <person name="Biernat P."/>
            <person name="Pawlowska J."/>
        </authorList>
    </citation>
    <scope>NUCLEOTIDE SEQUENCE</scope>
    <source>
        <strain evidence="1">WA0000018081</strain>
    </source>
</reference>
<sequence length="652" mass="77093">MPLDTLPNEIFSQILDLILWQDQKTCMLVSRLWHLRFRPSILKNIRINTRHQFKYFLSRLQDSLKVDQVPFGLLIRRLTLGTHVGIINSEFNQLPILCPFLEYFDFNSNLWRYFTYTENIARWGYLSRFPCMQRLKLTVPILRDTGRNITQLEMSPITVDELSGTRFNIISILRYTPNLISLQLHNGIVISQNISISELEFIHSLCPQLESLQLKGFDAHLLSKDCYFIDIDTLPTAPKLKILHLDISINSEEFLYYWAHKYPHIETLDIQLKLLEPEYYHEAVQPENSRMKEAFSMMATQFKQLQSLTAYFDEKYFPCDVFLRGINSAQTKMKHISIHFSNFDYHRRSARNFKLLVKNSQSTMQHVDISNWDRSWDYEHDILIPMGQCPHLESLSLSPLPGALTEFDIDIILDYCTRLKKLSLAYTYNLFISNDEKREPHPLRELSLRYTMVNNKLFNYLAMRCPHLDKLDILHMTKPFDNDIQVQINMPHHSFKYIHIAGLQLGLRIQDSGFQCIRCSVICSLEEIQKTNRNNRKAIGKGLDMKKATSKYKKYPERWYHLYQPKQKERLERNINLYGCGNIAPRLQRLRDDQVEKIKNVKVNEQLWEQVVFASARIEYESKRNWELDIPFGFTSVRCMSVEEFKFEGVVL</sequence>